<organism evidence="7 8">
    <name type="scientific">Deinococcus metalli</name>
    <dbReference type="NCBI Taxonomy" id="1141878"/>
    <lineage>
        <taxon>Bacteria</taxon>
        <taxon>Thermotogati</taxon>
        <taxon>Deinococcota</taxon>
        <taxon>Deinococci</taxon>
        <taxon>Deinococcales</taxon>
        <taxon>Deinococcaceae</taxon>
        <taxon>Deinococcus</taxon>
    </lineage>
</organism>
<evidence type="ECO:0000313" key="6">
    <source>
        <dbReference type="EMBL" id="GHF53586.1"/>
    </source>
</evidence>
<reference evidence="6" key="4">
    <citation type="submission" date="2024-05" db="EMBL/GenBank/DDBJ databases">
        <authorList>
            <person name="Sun Q."/>
            <person name="Zhou Y."/>
        </authorList>
    </citation>
    <scope>NUCLEOTIDE SEQUENCE</scope>
    <source>
        <strain evidence="6">CGMCC 1.18437</strain>
    </source>
</reference>
<dbReference type="EMBL" id="BNAJ01000009">
    <property type="protein sequence ID" value="GHF53586.1"/>
    <property type="molecule type" value="Genomic_DNA"/>
</dbReference>
<dbReference type="EC" id="3.2.1.35" evidence="7"/>
<feature type="domain" description="GH84" evidence="5">
    <location>
        <begin position="3"/>
        <end position="272"/>
    </location>
</feature>
<feature type="region of interest" description="Disordered" evidence="4">
    <location>
        <begin position="334"/>
        <end position="354"/>
    </location>
</feature>
<evidence type="ECO:0000256" key="3">
    <source>
        <dbReference type="PROSITE-ProRule" id="PRU01353"/>
    </source>
</evidence>
<evidence type="ECO:0000313" key="7">
    <source>
        <dbReference type="EMBL" id="MBB5377988.1"/>
    </source>
</evidence>
<dbReference type="AlphaFoldDB" id="A0A7W8NSH6"/>
<dbReference type="PANTHER" id="PTHR13170">
    <property type="entry name" value="O-GLCNACASE"/>
    <property type="match status" value="1"/>
</dbReference>
<keyword evidence="1 3" id="KW-0378">Hydrolase</keyword>
<evidence type="ECO:0000256" key="1">
    <source>
        <dbReference type="ARBA" id="ARBA00022801"/>
    </source>
</evidence>
<dbReference type="Proteomes" id="UP000539473">
    <property type="component" value="Unassembled WGS sequence"/>
</dbReference>
<dbReference type="Gene3D" id="3.20.20.80">
    <property type="entry name" value="Glycosidases"/>
    <property type="match status" value="1"/>
</dbReference>
<keyword evidence="9" id="KW-1185">Reference proteome</keyword>
<dbReference type="PANTHER" id="PTHR13170:SF16">
    <property type="entry name" value="PROTEIN O-GLCNACASE"/>
    <property type="match status" value="1"/>
</dbReference>
<dbReference type="Pfam" id="PF07555">
    <property type="entry name" value="NAGidase"/>
    <property type="match status" value="1"/>
</dbReference>
<sequence>MLAKCGVIEGFYGPPWTWAERHDMLDFMAAQGLGAYLYAPKNDPIHRNRWREPYTAVEWQAFGQLAARARTHGTEFIFGLSAVGFGYTRPGDLEALRHKMVGARAQGIESFALLLDDLPDRFDHGEDAAAFGTLDHAQAWLANTLAADAPGSFSFVPTEYHGSGDSAYLRGLGEHLDPAIGVFWTGRDICSPTLDAADLRAVTAALRRAPLVWDNVPVNDLDMRFDPHLGPLTGRAPDLAAHAAGYFANAGERPEMSKLTLHTVAAFLREPSAYDPARAAREAAQALTATPAEAEALLLLADLARRSPLLPGHALHHALWPAIDAFWAARGGPPAGAGPELDGRPAPHAVSPDEAPLRRAAVTLELAAETLAHLTNTALRRELAPWVHKLAGWARVLTYALGAIDHPHDARAREYVLEELPRVRANMHWVAGDTFDHFARGCVWAAEAQATPPAMERA</sequence>
<evidence type="ECO:0000313" key="9">
    <source>
        <dbReference type="Proteomes" id="UP000619376"/>
    </source>
</evidence>
<name>A0A7W8NSH6_9DEIO</name>
<feature type="active site" description="Proton donor" evidence="3">
    <location>
        <position position="117"/>
    </location>
</feature>
<dbReference type="GO" id="GO:0004415">
    <property type="term" value="F:hyalurononglucosaminidase activity"/>
    <property type="evidence" value="ECO:0007669"/>
    <property type="project" value="UniProtKB-EC"/>
</dbReference>
<protein>
    <submittedName>
        <fullName evidence="7">Hyaluronoglucosaminidase</fullName>
        <ecNumber evidence="7">3.2.1.35</ecNumber>
    </submittedName>
</protein>
<dbReference type="PROSITE" id="PS52009">
    <property type="entry name" value="GH84"/>
    <property type="match status" value="1"/>
</dbReference>
<keyword evidence="2 3" id="KW-0326">Glycosidase</keyword>
<dbReference type="SUPFAM" id="SSF51445">
    <property type="entry name" value="(Trans)glycosidases"/>
    <property type="match status" value="1"/>
</dbReference>
<evidence type="ECO:0000313" key="8">
    <source>
        <dbReference type="Proteomes" id="UP000539473"/>
    </source>
</evidence>
<dbReference type="InterPro" id="IPR051822">
    <property type="entry name" value="Glycosyl_Hydrolase_84"/>
</dbReference>
<evidence type="ECO:0000256" key="4">
    <source>
        <dbReference type="SAM" id="MobiDB-lite"/>
    </source>
</evidence>
<evidence type="ECO:0000256" key="2">
    <source>
        <dbReference type="ARBA" id="ARBA00023295"/>
    </source>
</evidence>
<reference evidence="7 8" key="3">
    <citation type="submission" date="2020-08" db="EMBL/GenBank/DDBJ databases">
        <title>Genomic Encyclopedia of Type Strains, Phase IV (KMG-IV): sequencing the most valuable type-strain genomes for metagenomic binning, comparative biology and taxonomic classification.</title>
        <authorList>
            <person name="Goeker M."/>
        </authorList>
    </citation>
    <scope>NUCLEOTIDE SEQUENCE [LARGE SCALE GENOMIC DNA]</scope>
    <source>
        <strain evidence="7 8">DSM 27521</strain>
    </source>
</reference>
<dbReference type="EMBL" id="JACHFK010000010">
    <property type="protein sequence ID" value="MBB5377988.1"/>
    <property type="molecule type" value="Genomic_DNA"/>
</dbReference>
<accession>A0A7W8NSH6</accession>
<dbReference type="Proteomes" id="UP000619376">
    <property type="component" value="Unassembled WGS sequence"/>
</dbReference>
<comment type="caution">
    <text evidence="7">The sequence shown here is derived from an EMBL/GenBank/DDBJ whole genome shotgun (WGS) entry which is preliminary data.</text>
</comment>
<dbReference type="InterPro" id="IPR011496">
    <property type="entry name" value="O-GlcNAcase_cat"/>
</dbReference>
<dbReference type="GO" id="GO:1901135">
    <property type="term" value="P:carbohydrate derivative metabolic process"/>
    <property type="evidence" value="ECO:0007669"/>
    <property type="project" value="UniProtKB-ARBA"/>
</dbReference>
<gene>
    <name evidence="6" type="ORF">GCM10017781_32250</name>
    <name evidence="7" type="ORF">HNQ07_003489</name>
</gene>
<comment type="similarity">
    <text evidence="3">Belongs to the glycosyl hydrolase 84 family.</text>
</comment>
<evidence type="ECO:0000259" key="5">
    <source>
        <dbReference type="PROSITE" id="PS52009"/>
    </source>
</evidence>
<proteinExistence type="inferred from homology"/>
<dbReference type="RefSeq" id="WP_184114040.1">
    <property type="nucleotide sequence ID" value="NZ_BNAJ01000009.1"/>
</dbReference>
<dbReference type="InterPro" id="IPR017853">
    <property type="entry name" value="GH"/>
</dbReference>
<reference evidence="6" key="1">
    <citation type="journal article" date="2014" name="Int. J. Syst. Evol. Microbiol.">
        <title>Complete genome of a new Firmicutes species belonging to the dominant human colonic microbiota ('Ruminococcus bicirculans') reveals two chromosomes and a selective capacity to utilize plant glucans.</title>
        <authorList>
            <consortium name="NISC Comparative Sequencing Program"/>
            <person name="Wegmann U."/>
            <person name="Louis P."/>
            <person name="Goesmann A."/>
            <person name="Henrissat B."/>
            <person name="Duncan S.H."/>
            <person name="Flint H.J."/>
        </authorList>
    </citation>
    <scope>NUCLEOTIDE SEQUENCE</scope>
    <source>
        <strain evidence="6">CGMCC 1.18437</strain>
    </source>
</reference>
<reference evidence="9" key="2">
    <citation type="journal article" date="2019" name="Int. J. Syst. Evol. Microbiol.">
        <title>The Global Catalogue of Microorganisms (GCM) 10K type strain sequencing project: providing services to taxonomists for standard genome sequencing and annotation.</title>
        <authorList>
            <consortium name="The Broad Institute Genomics Platform"/>
            <consortium name="The Broad Institute Genome Sequencing Center for Infectious Disease"/>
            <person name="Wu L."/>
            <person name="Ma J."/>
        </authorList>
    </citation>
    <scope>NUCLEOTIDE SEQUENCE [LARGE SCALE GENOMIC DNA]</scope>
    <source>
        <strain evidence="9">CGMCC 1.18437</strain>
    </source>
</reference>